<dbReference type="GeneID" id="15009174"/>
<dbReference type="OrthoDB" id="26611at10239"/>
<proteinExistence type="predicted"/>
<organism evidence="1 2">
    <name type="scientific">Prochlorococcus phage P-SSP10</name>
    <dbReference type="NCBI Taxonomy" id="885867"/>
    <lineage>
        <taxon>Viruses</taxon>
        <taxon>Duplodnaviria</taxon>
        <taxon>Heunggongvirae</taxon>
        <taxon>Uroviricota</taxon>
        <taxon>Caudoviricetes</taxon>
        <taxon>Autographivirales</taxon>
        <taxon>Sechaudvirinae</taxon>
        <taxon>Tangaroavirus</taxon>
        <taxon>Tangaroavirus PSSP10</taxon>
    </lineage>
</organism>
<dbReference type="EMBL" id="HQ337022">
    <property type="protein sequence ID" value="AGG54689.1"/>
    <property type="molecule type" value="Genomic_DNA"/>
</dbReference>
<keyword evidence="2" id="KW-1185">Reference proteome</keyword>
<dbReference type="RefSeq" id="YP_007672686.1">
    <property type="nucleotide sequence ID" value="NC_020835.1"/>
</dbReference>
<evidence type="ECO:0000313" key="2">
    <source>
        <dbReference type="Proteomes" id="UP000201285"/>
    </source>
</evidence>
<evidence type="ECO:0000313" key="1">
    <source>
        <dbReference type="EMBL" id="AGG54689.1"/>
    </source>
</evidence>
<protein>
    <submittedName>
        <fullName evidence="1">Uncharacterized protein</fullName>
    </submittedName>
</protein>
<dbReference type="KEGG" id="vg:15009174"/>
<accession>M1TW92</accession>
<dbReference type="Proteomes" id="UP000201285">
    <property type="component" value="Segment"/>
</dbReference>
<sequence>MTTTRKRKSRKPKSESVFCDATTDELLECQAELLPAPVKKEVSLPEIKPQYKTARVKPNPDLISINQYWQDIKNRSEIHNYEFAEAMDELRNAVKWTNEKLDKLCDRVKEVAP</sequence>
<gene>
    <name evidence="1" type="ORF">PROG_00036</name>
</gene>
<name>M1TW92_9CAUD</name>
<reference evidence="1 2" key="1">
    <citation type="submission" date="2010-10" db="EMBL/GenBank/DDBJ databases">
        <title>The Genome Sequence of Prochlorococcus phage P-SSP10.</title>
        <authorList>
            <consortium name="The Broad Institute Genome Sequencing Platform"/>
            <person name="Henn M.R."/>
            <person name="Sullivan M.S."/>
            <person name="Osburne M.S."/>
            <person name="Levin J."/>
            <person name="Malboeuf C."/>
            <person name="Casali M."/>
            <person name="Russ C."/>
            <person name="Lennon N."/>
            <person name="Chapman S.B."/>
            <person name="Erlich R."/>
            <person name="Young S.K."/>
            <person name="Yandava C."/>
            <person name="Zeng Q."/>
            <person name="Alvarado L."/>
            <person name="Anderson S."/>
            <person name="Berlin A."/>
            <person name="Chen Z."/>
            <person name="Freedman E."/>
            <person name="Gellesch M."/>
            <person name="Goldberg J."/>
            <person name="Green L."/>
            <person name="Griggs A."/>
            <person name="Gujja S."/>
            <person name="Heilman E.R."/>
            <person name="Heiman D."/>
            <person name="Hollinger A."/>
            <person name="Howarth C."/>
            <person name="Larson L."/>
            <person name="Mehta T."/>
            <person name="Pearson M."/>
            <person name="Roberts A."/>
            <person name="Ryan E."/>
            <person name="Saif S."/>
            <person name="Shea T."/>
            <person name="Shenoy N."/>
            <person name="Sisk P."/>
            <person name="Stolte C."/>
            <person name="Sykes S."/>
            <person name="White J."/>
            <person name="Yu Q."/>
            <person name="Coleman M.L."/>
            <person name="Huang K.H."/>
            <person name="Weigele P.R."/>
            <person name="DeFrancesco A.S."/>
            <person name="Kern S.E."/>
            <person name="Thompson L.R."/>
            <person name="Fu R."/>
            <person name="Hombeck B."/>
            <person name="Chisholm S.W."/>
            <person name="Haas B."/>
            <person name="Nusbaum C."/>
            <person name="Birren B."/>
        </authorList>
    </citation>
    <scope>NUCLEOTIDE SEQUENCE [LARGE SCALE GENOMIC DNA]</scope>
    <source>
        <strain evidence="1 2">P-SSP10</strain>
    </source>
</reference>